<comment type="caution">
    <text evidence="1">The sequence shown here is derived from an EMBL/GenBank/DDBJ whole genome shotgun (WGS) entry which is preliminary data.</text>
</comment>
<reference evidence="2" key="1">
    <citation type="journal article" date="2019" name="Int. J. Syst. Evol. Microbiol.">
        <title>The Global Catalogue of Microorganisms (GCM) 10K type strain sequencing project: providing services to taxonomists for standard genome sequencing and annotation.</title>
        <authorList>
            <consortium name="The Broad Institute Genomics Platform"/>
            <consortium name="The Broad Institute Genome Sequencing Center for Infectious Disease"/>
            <person name="Wu L."/>
            <person name="Ma J."/>
        </authorList>
    </citation>
    <scope>NUCLEOTIDE SEQUENCE [LARGE SCALE GENOMIC DNA]</scope>
    <source>
        <strain evidence="2">TISTR 2466</strain>
    </source>
</reference>
<organism evidence="1 2">
    <name type="scientific">Sporolactobacillus shoreicorticis</name>
    <dbReference type="NCBI Taxonomy" id="1923877"/>
    <lineage>
        <taxon>Bacteria</taxon>
        <taxon>Bacillati</taxon>
        <taxon>Bacillota</taxon>
        <taxon>Bacilli</taxon>
        <taxon>Bacillales</taxon>
        <taxon>Sporolactobacillaceae</taxon>
        <taxon>Sporolactobacillus</taxon>
    </lineage>
</organism>
<accession>A0ABW5S1M7</accession>
<evidence type="ECO:0008006" key="3">
    <source>
        <dbReference type="Google" id="ProtNLM"/>
    </source>
</evidence>
<sequence>MNIDNTIVQKYLNGVPSNEYADDWIFHHIEENNYLFEEPSQAIKTQIFELYQGVQDMARHFVPCHTQLWDALFPQYRERLNSCTIQLVVGCPAPYEAMVRENTHHEEVIIFDLIRFTRYGISRAQEIIRSMMTHECAHILLHQDYPASHAKPYIEKLSYMLFDEGLAHFLATSEPLNNPELLHYKKSTFRTYQQAFSEQDSKQQQALLIRACSGPYWNKFACIAGMFLWADIYSSSGIKGACTAYTNGWREFSKFITPK</sequence>
<keyword evidence="2" id="KW-1185">Reference proteome</keyword>
<proteinExistence type="predicted"/>
<protein>
    <recommendedName>
        <fullName evidence="3">DUF2268 domain-containing protein</fullName>
    </recommendedName>
</protein>
<dbReference type="Proteomes" id="UP001597399">
    <property type="component" value="Unassembled WGS sequence"/>
</dbReference>
<dbReference type="EMBL" id="JBHUMQ010000018">
    <property type="protein sequence ID" value="MFD2693671.1"/>
    <property type="molecule type" value="Genomic_DNA"/>
</dbReference>
<evidence type="ECO:0000313" key="1">
    <source>
        <dbReference type="EMBL" id="MFD2693671.1"/>
    </source>
</evidence>
<evidence type="ECO:0000313" key="2">
    <source>
        <dbReference type="Proteomes" id="UP001597399"/>
    </source>
</evidence>
<gene>
    <name evidence="1" type="ORF">ACFSUE_08540</name>
</gene>
<name>A0ABW5S1M7_9BACL</name>
<dbReference type="RefSeq" id="WP_253062359.1">
    <property type="nucleotide sequence ID" value="NZ_JAMXWM010000013.1"/>
</dbReference>